<dbReference type="GO" id="GO:0006508">
    <property type="term" value="P:proteolysis"/>
    <property type="evidence" value="ECO:0007669"/>
    <property type="project" value="UniProtKB-KW"/>
</dbReference>
<keyword evidence="2 5" id="KW-0645">Protease</keyword>
<dbReference type="EMBL" id="CP129970">
    <property type="protein sequence ID" value="WMN06009.1"/>
    <property type="molecule type" value="Genomic_DNA"/>
</dbReference>
<keyword evidence="8" id="KW-1185">Reference proteome</keyword>
<dbReference type="Pfam" id="PF13180">
    <property type="entry name" value="PDZ_2"/>
    <property type="match status" value="1"/>
</dbReference>
<dbReference type="Gene3D" id="3.90.226.10">
    <property type="entry name" value="2-enoyl-CoA Hydratase, Chain A, domain 1"/>
    <property type="match status" value="1"/>
</dbReference>
<evidence type="ECO:0000313" key="8">
    <source>
        <dbReference type="Proteomes" id="UP001244443"/>
    </source>
</evidence>
<dbReference type="SUPFAM" id="SSF50156">
    <property type="entry name" value="PDZ domain-like"/>
    <property type="match status" value="1"/>
</dbReference>
<dbReference type="Pfam" id="PF03572">
    <property type="entry name" value="Peptidase_S41"/>
    <property type="match status" value="1"/>
</dbReference>
<name>A0AA51N4E1_9BACT</name>
<protein>
    <submittedName>
        <fullName evidence="7">S41 family peptidase</fullName>
    </submittedName>
</protein>
<feature type="domain" description="PDZ" evidence="6">
    <location>
        <begin position="96"/>
        <end position="152"/>
    </location>
</feature>
<reference evidence="7" key="1">
    <citation type="submission" date="2023-08" db="EMBL/GenBank/DDBJ databases">
        <title>Comparative genomics and taxonomic characterization of three novel marine species of genus Marivirga.</title>
        <authorList>
            <person name="Muhammad N."/>
            <person name="Kim S.-G."/>
        </authorList>
    </citation>
    <scope>NUCLEOTIDE SEQUENCE [LARGE SCALE GENOMIC DNA]</scope>
    <source>
        <strain evidence="7">ABR2-2</strain>
    </source>
</reference>
<gene>
    <name evidence="7" type="ORF">QYS48_31270</name>
</gene>
<organism evidence="7 8">
    <name type="scientific">Marivirga arenosa</name>
    <dbReference type="NCBI Taxonomy" id="3059076"/>
    <lineage>
        <taxon>Bacteria</taxon>
        <taxon>Pseudomonadati</taxon>
        <taxon>Bacteroidota</taxon>
        <taxon>Cytophagia</taxon>
        <taxon>Cytophagales</taxon>
        <taxon>Marivirgaceae</taxon>
        <taxon>Marivirga</taxon>
    </lineage>
</organism>
<evidence type="ECO:0000256" key="2">
    <source>
        <dbReference type="ARBA" id="ARBA00022670"/>
    </source>
</evidence>
<dbReference type="Gene3D" id="3.30.750.44">
    <property type="match status" value="1"/>
</dbReference>
<dbReference type="InterPro" id="IPR001478">
    <property type="entry name" value="PDZ"/>
</dbReference>
<dbReference type="PANTHER" id="PTHR32060:SF30">
    <property type="entry name" value="CARBOXY-TERMINAL PROCESSING PROTEASE CTPA"/>
    <property type="match status" value="1"/>
</dbReference>
<dbReference type="Gene3D" id="2.30.42.10">
    <property type="match status" value="1"/>
</dbReference>
<proteinExistence type="inferred from homology"/>
<evidence type="ECO:0000256" key="5">
    <source>
        <dbReference type="RuleBase" id="RU004404"/>
    </source>
</evidence>
<keyword evidence="3 5" id="KW-0378">Hydrolase</keyword>
<dbReference type="CDD" id="cd06782">
    <property type="entry name" value="cpPDZ_CPP-like"/>
    <property type="match status" value="1"/>
</dbReference>
<dbReference type="CDD" id="cd07560">
    <property type="entry name" value="Peptidase_S41_CPP"/>
    <property type="match status" value="1"/>
</dbReference>
<dbReference type="RefSeq" id="WP_308355708.1">
    <property type="nucleotide sequence ID" value="NZ_CP129970.2"/>
</dbReference>
<dbReference type="SUPFAM" id="SSF52096">
    <property type="entry name" value="ClpP/crotonase"/>
    <property type="match status" value="1"/>
</dbReference>
<dbReference type="InterPro" id="IPR029045">
    <property type="entry name" value="ClpP/crotonase-like_dom_sf"/>
</dbReference>
<evidence type="ECO:0000256" key="4">
    <source>
        <dbReference type="ARBA" id="ARBA00022825"/>
    </source>
</evidence>
<evidence type="ECO:0000259" key="6">
    <source>
        <dbReference type="PROSITE" id="PS50106"/>
    </source>
</evidence>
<dbReference type="Proteomes" id="UP001244443">
    <property type="component" value="Chromosome"/>
</dbReference>
<dbReference type="InterPro" id="IPR004447">
    <property type="entry name" value="Peptidase_S41A"/>
</dbReference>
<sequence length="553" mass="61951">MKLTNKSFIAIAVAALVFLASFQIQKNDRYFEIIKNLDVFTTLYKELNTYYVDEINPTDIIEIGIEAMLQSLDPYTNFIPEDKIEDYRIMSTGQYGGIGTTLGKIEGRNVVMMVFEGAPAETAGVNIGDELLEVDGNPISDYSTDEINKLLKGQIGTQVEVKVKRSGEKRPLSFTVERQRINIESVPYYGIIENDIAYIRLTEFSSGAGASVRAALVELKGKGAKKVILDLRGNPGGLLNESIEVSNVFIPKGLEVVSTKGKIEEWNKTYTANKNPVDINIPLAVLISNNSASASEIVAGTIQDYDRGVLVGQRSFGKGLVQATRPLSYNSQLKITTAKYYIPSGRCIQAIDYSHRNEDGSIEKIPDSLKTEFKTRAGRVVYDGGGVSPEFKVENKGLAPITIQLIKKGFIFDFATEYFYNNEESVPDPKSFAITDNLYNQFLDWVSTKDYSYITATERAINKLKETADSDKYLEFLEKEIRALETDIQEHKKEDLKVFSSEIKKALKEEIISRYHKRQGMIESSFENDEEVEAAIQLLNNSNKYQGLLEVEN</sequence>
<evidence type="ECO:0000256" key="3">
    <source>
        <dbReference type="ARBA" id="ARBA00022801"/>
    </source>
</evidence>
<comment type="similarity">
    <text evidence="1 5">Belongs to the peptidase S41A family.</text>
</comment>
<dbReference type="GO" id="GO:0004175">
    <property type="term" value="F:endopeptidase activity"/>
    <property type="evidence" value="ECO:0007669"/>
    <property type="project" value="TreeGrafter"/>
</dbReference>
<dbReference type="SMART" id="SM00245">
    <property type="entry name" value="TSPc"/>
    <property type="match status" value="1"/>
</dbReference>
<dbReference type="NCBIfam" id="TIGR00225">
    <property type="entry name" value="prc"/>
    <property type="match status" value="1"/>
</dbReference>
<dbReference type="AlphaFoldDB" id="A0AA51N4E1"/>
<dbReference type="InterPro" id="IPR036034">
    <property type="entry name" value="PDZ_sf"/>
</dbReference>
<evidence type="ECO:0000313" key="7">
    <source>
        <dbReference type="EMBL" id="WMN06009.1"/>
    </source>
</evidence>
<dbReference type="SMART" id="SM00228">
    <property type="entry name" value="PDZ"/>
    <property type="match status" value="1"/>
</dbReference>
<accession>A0AA51N4E1</accession>
<evidence type="ECO:0000256" key="1">
    <source>
        <dbReference type="ARBA" id="ARBA00009179"/>
    </source>
</evidence>
<dbReference type="GO" id="GO:0008236">
    <property type="term" value="F:serine-type peptidase activity"/>
    <property type="evidence" value="ECO:0007669"/>
    <property type="project" value="UniProtKB-KW"/>
</dbReference>
<dbReference type="InterPro" id="IPR005151">
    <property type="entry name" value="Tail-specific_protease"/>
</dbReference>
<keyword evidence="4 5" id="KW-0720">Serine protease</keyword>
<dbReference type="GO" id="GO:0007165">
    <property type="term" value="P:signal transduction"/>
    <property type="evidence" value="ECO:0007669"/>
    <property type="project" value="TreeGrafter"/>
</dbReference>
<dbReference type="PANTHER" id="PTHR32060">
    <property type="entry name" value="TAIL-SPECIFIC PROTEASE"/>
    <property type="match status" value="1"/>
</dbReference>
<dbReference type="PROSITE" id="PS50106">
    <property type="entry name" value="PDZ"/>
    <property type="match status" value="1"/>
</dbReference>
<dbReference type="GO" id="GO:0030288">
    <property type="term" value="C:outer membrane-bounded periplasmic space"/>
    <property type="evidence" value="ECO:0007669"/>
    <property type="project" value="TreeGrafter"/>
</dbReference>